<dbReference type="EMBL" id="PXYT01000043">
    <property type="protein sequence ID" value="PSR26056.1"/>
    <property type="molecule type" value="Genomic_DNA"/>
</dbReference>
<evidence type="ECO:0000313" key="2">
    <source>
        <dbReference type="EMBL" id="PSR26056.1"/>
    </source>
</evidence>
<sequence>MIRLVHGPRMSWRPTDVIVAEPDTDLVRFFDVDPVACWARLVSDGKRSPAPSLDFGGLGRPRHAHLPGCAVSPLSVPPANRNGYRGIGPPGGLLSGRPILSGRGAELA</sequence>
<gene>
    <name evidence="2" type="ORF">C7B43_15055</name>
</gene>
<feature type="region of interest" description="Disordered" evidence="1">
    <location>
        <begin position="86"/>
        <end position="108"/>
    </location>
</feature>
<evidence type="ECO:0000256" key="1">
    <source>
        <dbReference type="SAM" id="MobiDB-lite"/>
    </source>
</evidence>
<reference evidence="2 3" key="1">
    <citation type="journal article" date="2014" name="BMC Genomics">
        <title>Comparison of environmental and isolate Sulfobacillus genomes reveals diverse carbon, sulfur, nitrogen, and hydrogen metabolisms.</title>
        <authorList>
            <person name="Justice N.B."/>
            <person name="Norman A."/>
            <person name="Brown C.T."/>
            <person name="Singh A."/>
            <person name="Thomas B.C."/>
            <person name="Banfield J.F."/>
        </authorList>
    </citation>
    <scope>NUCLEOTIDE SEQUENCE [LARGE SCALE GENOMIC DNA]</scope>
    <source>
        <strain evidence="2">AMDSBA1</strain>
    </source>
</reference>
<comment type="caution">
    <text evidence="2">The sequence shown here is derived from an EMBL/GenBank/DDBJ whole genome shotgun (WGS) entry which is preliminary data.</text>
</comment>
<dbReference type="Proteomes" id="UP000242699">
    <property type="component" value="Unassembled WGS sequence"/>
</dbReference>
<organism evidence="2 3">
    <name type="scientific">Sulfobacillus benefaciens</name>
    <dbReference type="NCBI Taxonomy" id="453960"/>
    <lineage>
        <taxon>Bacteria</taxon>
        <taxon>Bacillati</taxon>
        <taxon>Bacillota</taxon>
        <taxon>Clostridia</taxon>
        <taxon>Eubacteriales</taxon>
        <taxon>Clostridiales Family XVII. Incertae Sedis</taxon>
        <taxon>Sulfobacillus</taxon>
    </lineage>
</organism>
<evidence type="ECO:0000313" key="3">
    <source>
        <dbReference type="Proteomes" id="UP000242699"/>
    </source>
</evidence>
<name>A0A2T2WV05_9FIRM</name>
<accession>A0A2T2WV05</accession>
<proteinExistence type="predicted"/>
<dbReference type="AlphaFoldDB" id="A0A2T2WV05"/>
<protein>
    <submittedName>
        <fullName evidence="2">Uncharacterized protein</fullName>
    </submittedName>
</protein>